<keyword evidence="5" id="KW-1185">Reference proteome</keyword>
<dbReference type="InterPro" id="IPR004713">
    <property type="entry name" value="CaH_exchang"/>
</dbReference>
<dbReference type="AlphaFoldDB" id="A0A9P5ZZ16"/>
<name>A0A9P5ZZ16_PLEER</name>
<dbReference type="GO" id="GO:0006874">
    <property type="term" value="P:intracellular calcium ion homeostasis"/>
    <property type="evidence" value="ECO:0007669"/>
    <property type="project" value="TreeGrafter"/>
</dbReference>
<feature type="transmembrane region" description="Helical" evidence="3">
    <location>
        <begin position="192"/>
        <end position="210"/>
    </location>
</feature>
<feature type="region of interest" description="Disordered" evidence="2">
    <location>
        <begin position="292"/>
        <end position="328"/>
    </location>
</feature>
<feature type="transmembrane region" description="Helical" evidence="3">
    <location>
        <begin position="332"/>
        <end position="350"/>
    </location>
</feature>
<keyword evidence="1" id="KW-0406">Ion transport</keyword>
<feature type="compositionally biased region" description="Basic and acidic residues" evidence="2">
    <location>
        <begin position="311"/>
        <end position="328"/>
    </location>
</feature>
<feature type="transmembrane region" description="Helical" evidence="3">
    <location>
        <begin position="259"/>
        <end position="284"/>
    </location>
</feature>
<reference evidence="4" key="1">
    <citation type="submission" date="2020-11" db="EMBL/GenBank/DDBJ databases">
        <authorList>
            <consortium name="DOE Joint Genome Institute"/>
            <person name="Ahrendt S."/>
            <person name="Riley R."/>
            <person name="Andreopoulos W."/>
            <person name="Labutti K."/>
            <person name="Pangilinan J."/>
            <person name="Ruiz-Duenas F.J."/>
            <person name="Barrasa J.M."/>
            <person name="Sanchez-Garcia M."/>
            <person name="Camarero S."/>
            <person name="Miyauchi S."/>
            <person name="Serrano A."/>
            <person name="Linde D."/>
            <person name="Babiker R."/>
            <person name="Drula E."/>
            <person name="Ayuso-Fernandez I."/>
            <person name="Pacheco R."/>
            <person name="Padilla G."/>
            <person name="Ferreira P."/>
            <person name="Barriuso J."/>
            <person name="Kellner H."/>
            <person name="Castanera R."/>
            <person name="Alfaro M."/>
            <person name="Ramirez L."/>
            <person name="Pisabarro A.G."/>
            <person name="Kuo A."/>
            <person name="Tritt A."/>
            <person name="Lipzen A."/>
            <person name="He G."/>
            <person name="Yan M."/>
            <person name="Ng V."/>
            <person name="Cullen D."/>
            <person name="Martin F."/>
            <person name="Rosso M.-N."/>
            <person name="Henrissat B."/>
            <person name="Hibbett D."/>
            <person name="Martinez A.T."/>
            <person name="Grigoriev I.V."/>
        </authorList>
    </citation>
    <scope>NUCLEOTIDE SEQUENCE</scope>
    <source>
        <strain evidence="4">ATCC 90797</strain>
    </source>
</reference>
<comment type="caution">
    <text evidence="4">The sequence shown here is derived from an EMBL/GenBank/DDBJ whole genome shotgun (WGS) entry which is preliminary data.</text>
</comment>
<protein>
    <submittedName>
        <fullName evidence="4">Uncharacterized protein</fullName>
    </submittedName>
</protein>
<dbReference type="GO" id="GO:0015369">
    <property type="term" value="F:calcium:proton antiporter activity"/>
    <property type="evidence" value="ECO:0007669"/>
    <property type="project" value="TreeGrafter"/>
</dbReference>
<dbReference type="EMBL" id="MU154559">
    <property type="protein sequence ID" value="KAF9495718.1"/>
    <property type="molecule type" value="Genomic_DNA"/>
</dbReference>
<evidence type="ECO:0000313" key="5">
    <source>
        <dbReference type="Proteomes" id="UP000807025"/>
    </source>
</evidence>
<keyword evidence="3" id="KW-0812">Transmembrane</keyword>
<evidence type="ECO:0000256" key="3">
    <source>
        <dbReference type="SAM" id="Phobius"/>
    </source>
</evidence>
<feature type="transmembrane region" description="Helical" evidence="3">
    <location>
        <begin position="230"/>
        <end position="253"/>
    </location>
</feature>
<keyword evidence="3" id="KW-0472">Membrane</keyword>
<feature type="transmembrane region" description="Helical" evidence="3">
    <location>
        <begin position="370"/>
        <end position="390"/>
    </location>
</feature>
<dbReference type="GO" id="GO:0000329">
    <property type="term" value="C:fungal-type vacuole membrane"/>
    <property type="evidence" value="ECO:0007669"/>
    <property type="project" value="TreeGrafter"/>
</dbReference>
<evidence type="ECO:0000313" key="4">
    <source>
        <dbReference type="EMBL" id="KAF9495718.1"/>
    </source>
</evidence>
<feature type="compositionally biased region" description="Basic and acidic residues" evidence="2">
    <location>
        <begin position="293"/>
        <end position="304"/>
    </location>
</feature>
<feature type="compositionally biased region" description="Acidic residues" evidence="2">
    <location>
        <begin position="757"/>
        <end position="767"/>
    </location>
</feature>
<dbReference type="PANTHER" id="PTHR31503:SF20">
    <property type="entry name" value="CA(2+)_H(+) EXCHANGER, PUTATIVE (EUROFUNG)-RELATED"/>
    <property type="match status" value="1"/>
</dbReference>
<feature type="region of interest" description="Disordered" evidence="2">
    <location>
        <begin position="19"/>
        <end position="39"/>
    </location>
</feature>
<proteinExistence type="predicted"/>
<dbReference type="Proteomes" id="UP000807025">
    <property type="component" value="Unassembled WGS sequence"/>
</dbReference>
<organism evidence="4 5">
    <name type="scientific">Pleurotus eryngii</name>
    <name type="common">Boletus of the steppes</name>
    <dbReference type="NCBI Taxonomy" id="5323"/>
    <lineage>
        <taxon>Eukaryota</taxon>
        <taxon>Fungi</taxon>
        <taxon>Dikarya</taxon>
        <taxon>Basidiomycota</taxon>
        <taxon>Agaricomycotina</taxon>
        <taxon>Agaricomycetes</taxon>
        <taxon>Agaricomycetidae</taxon>
        <taxon>Agaricales</taxon>
        <taxon>Pleurotineae</taxon>
        <taxon>Pleurotaceae</taxon>
        <taxon>Pleurotus</taxon>
    </lineage>
</organism>
<accession>A0A9P5ZZ16</accession>
<gene>
    <name evidence="4" type="ORF">BDN71DRAFT_1589510</name>
</gene>
<keyword evidence="1" id="KW-0813">Transport</keyword>
<feature type="transmembrane region" description="Helical" evidence="3">
    <location>
        <begin position="503"/>
        <end position="526"/>
    </location>
</feature>
<sequence>MNPHKDYHHQQALNSLSLADQYPGDNIGRAPVPSSLSPRRITRSQANLGDDNHDHPESVTSRFSVCSEDDDRTAYSSRASRFSPRRWTRALRQSFVSWDRGKLAIGDAATRVGERKKVRTNVQITLAQSRSRTRAWSSAWKDASARVRARLARSMKISWFHSGQAIVRSSWLSILLVVLPFAWATHFGRDRAGIPLSAVFSLCFVSVIPLNKLIEYGACQLSTYCSHRRWLGQLIQVTLNNTLVVALCISLLVHHELRLLQSTIIGITVLRLLVVPGLSLLVAASRSTVSPTDRAHEYEHDRHVHQGHGQHHSDGSRHDEEDNEEHQVHQTLLTVASLTLVLPALFFAGLDKRDIASTSNTSIREQLVSISQGIAVVLLSTYICAILFFHPTHEDSSPPRSPASSPPLIGIPLPSTSHAQHNLLFQPPNPITKEHELPQRQPIVPSHSHVQPEPQINIAACILLILVALISTCITTYFLVSAIHAMHTSTSSPLNSVQVQAELLTLIILPIMCIAGDLLFYIFYFFQCIASALSSKFTSTTTTDTNTNITTTTHTYPSSYPIPPISPSSQLVLQLTTQFLLFWTPCFLFICSLVSLATPRGRTPLSSPLLLFDVFEVGILLGAWLLASWCYGAGEDRVDGYDEGSWKSGRRSKVVDARKEARKTKVKRAQGASMIIFYVMIAITAWSYPGQPEINRLLLSTTTSNNPSTRDGGAPPVTMFASTLESQSVVQTTRLSSMMTAVSPPVPTHGTALESDGGVEDDDDDDDEFENEEYIVGEDSEFDDRLVDVLRLLVHVV</sequence>
<feature type="transmembrane region" description="Helical" evidence="3">
    <location>
        <begin position="579"/>
        <end position="597"/>
    </location>
</feature>
<keyword evidence="3" id="KW-1133">Transmembrane helix</keyword>
<feature type="transmembrane region" description="Helical" evidence="3">
    <location>
        <begin position="165"/>
        <end position="186"/>
    </location>
</feature>
<feature type="transmembrane region" description="Helical" evidence="3">
    <location>
        <begin position="456"/>
        <end position="483"/>
    </location>
</feature>
<feature type="transmembrane region" description="Helical" evidence="3">
    <location>
        <begin position="609"/>
        <end position="627"/>
    </location>
</feature>
<feature type="region of interest" description="Disordered" evidence="2">
    <location>
        <begin position="739"/>
        <end position="767"/>
    </location>
</feature>
<feature type="transmembrane region" description="Helical" evidence="3">
    <location>
        <begin position="669"/>
        <end position="688"/>
    </location>
</feature>
<dbReference type="PANTHER" id="PTHR31503">
    <property type="entry name" value="VACUOLAR CALCIUM ION TRANSPORTER"/>
    <property type="match status" value="1"/>
</dbReference>
<dbReference type="OrthoDB" id="2743988at2759"/>
<evidence type="ECO:0000256" key="1">
    <source>
        <dbReference type="ARBA" id="ARBA00023065"/>
    </source>
</evidence>
<evidence type="ECO:0000256" key="2">
    <source>
        <dbReference type="SAM" id="MobiDB-lite"/>
    </source>
</evidence>